<dbReference type="PROSITE" id="PS50102">
    <property type="entry name" value="RRM"/>
    <property type="match status" value="1"/>
</dbReference>
<dbReference type="Pfam" id="PF00076">
    <property type="entry name" value="RRM_1"/>
    <property type="match status" value="1"/>
</dbReference>
<dbReference type="SUPFAM" id="SSF54928">
    <property type="entry name" value="RNA-binding domain, RBD"/>
    <property type="match status" value="1"/>
</dbReference>
<proteinExistence type="predicted"/>
<reference evidence="4 5" key="1">
    <citation type="journal article" date="2019" name="Front. Genet.">
        <title>Whole-Genome Sequencing of the Opportunistic Yeast Pathogen Candida inconspicua Uncovers Its Hybrid Origin.</title>
        <authorList>
            <person name="Mixao V."/>
            <person name="Hansen A.P."/>
            <person name="Saus E."/>
            <person name="Boekhout T."/>
            <person name="Lass-Florl C."/>
            <person name="Gabaldon T."/>
        </authorList>
    </citation>
    <scope>NUCLEOTIDE SEQUENCE [LARGE SCALE GENOMIC DNA]</scope>
    <source>
        <strain evidence="4 5">CBS 180</strain>
    </source>
</reference>
<dbReference type="STRING" id="52247.A0A4T0WYY0"/>
<comment type="caution">
    <text evidence="4">The sequence shown here is derived from an EMBL/GenBank/DDBJ whole genome shotgun (WGS) entry which is preliminary data.</text>
</comment>
<organism evidence="4 5">
    <name type="scientific">Pichia inconspicua</name>
    <dbReference type="NCBI Taxonomy" id="52247"/>
    <lineage>
        <taxon>Eukaryota</taxon>
        <taxon>Fungi</taxon>
        <taxon>Dikarya</taxon>
        <taxon>Ascomycota</taxon>
        <taxon>Saccharomycotina</taxon>
        <taxon>Pichiomycetes</taxon>
        <taxon>Pichiales</taxon>
        <taxon>Pichiaceae</taxon>
        <taxon>Pichia</taxon>
    </lineage>
</organism>
<protein>
    <recommendedName>
        <fullName evidence="3">RRM domain-containing protein</fullName>
    </recommendedName>
</protein>
<dbReference type="Proteomes" id="UP000307173">
    <property type="component" value="Unassembled WGS sequence"/>
</dbReference>
<feature type="compositionally biased region" description="Low complexity" evidence="2">
    <location>
        <begin position="277"/>
        <end position="289"/>
    </location>
</feature>
<feature type="compositionally biased region" description="Basic and acidic residues" evidence="2">
    <location>
        <begin position="244"/>
        <end position="261"/>
    </location>
</feature>
<feature type="compositionally biased region" description="Basic and acidic residues" evidence="2">
    <location>
        <begin position="324"/>
        <end position="334"/>
    </location>
</feature>
<name>A0A4T0WYY0_9ASCO</name>
<feature type="domain" description="RRM" evidence="3">
    <location>
        <begin position="61"/>
        <end position="142"/>
    </location>
</feature>
<dbReference type="AlphaFoldDB" id="A0A4T0WYY0"/>
<evidence type="ECO:0000256" key="1">
    <source>
        <dbReference type="PROSITE-ProRule" id="PRU00176"/>
    </source>
</evidence>
<keyword evidence="5" id="KW-1185">Reference proteome</keyword>
<dbReference type="OrthoDB" id="3994257at2759"/>
<dbReference type="GO" id="GO:0003723">
    <property type="term" value="F:RNA binding"/>
    <property type="evidence" value="ECO:0007669"/>
    <property type="project" value="UniProtKB-UniRule"/>
</dbReference>
<feature type="compositionally biased region" description="Basic and acidic residues" evidence="2">
    <location>
        <begin position="171"/>
        <end position="186"/>
    </location>
</feature>
<accession>A0A4T0WYY0</accession>
<evidence type="ECO:0000313" key="4">
    <source>
        <dbReference type="EMBL" id="TID22529.1"/>
    </source>
</evidence>
<keyword evidence="1" id="KW-0694">RNA-binding</keyword>
<feature type="region of interest" description="Disordered" evidence="2">
    <location>
        <begin position="136"/>
        <end position="352"/>
    </location>
</feature>
<dbReference type="InterPro" id="IPR000504">
    <property type="entry name" value="RRM_dom"/>
</dbReference>
<evidence type="ECO:0000256" key="2">
    <source>
        <dbReference type="SAM" id="MobiDB-lite"/>
    </source>
</evidence>
<feature type="compositionally biased region" description="Basic and acidic residues" evidence="2">
    <location>
        <begin position="205"/>
        <end position="225"/>
    </location>
</feature>
<dbReference type="EMBL" id="SELW01000541">
    <property type="protein sequence ID" value="TID22529.1"/>
    <property type="molecule type" value="Genomic_DNA"/>
</dbReference>
<evidence type="ECO:0000313" key="5">
    <source>
        <dbReference type="Proteomes" id="UP000307173"/>
    </source>
</evidence>
<dbReference type="Gene3D" id="3.30.70.330">
    <property type="match status" value="1"/>
</dbReference>
<dbReference type="SMART" id="SM00360">
    <property type="entry name" value="RRM"/>
    <property type="match status" value="1"/>
</dbReference>
<dbReference type="InterPro" id="IPR012677">
    <property type="entry name" value="Nucleotide-bd_a/b_plait_sf"/>
</dbReference>
<sequence>MAPKNVKMDLSSFLADDTFGGSTDSWADDFDPTVLENNGGTIDLGFTIPSQEASIPENPPYTARIASFPQQTTQEDIKDFFWNNLALIDQDVEDFYCPKDADGSLKNFAFITFSSRELLIDALTLNDQPIHGKPVYVSAAKPSKNQRAPRQSRFDSSNDDFEWGSAKGSRIAREPRESRFSARNEDFEWGAARGSKAQPEPQQRSFRENREPREPKEPRAPRNDDFEWGAARGSKVQPEPQQKPFRENKEQRKPKPAKVDDFEWGSRGSMLEKGTKKPASSTTSTGSTKTKSEQPVVGPKRSLFSVLQTEDDDENDDNEEEQNDEKSSNVEDITKAATELSLEEENGWTIKK</sequence>
<dbReference type="InterPro" id="IPR035979">
    <property type="entry name" value="RBD_domain_sf"/>
</dbReference>
<feature type="compositionally biased region" description="Acidic residues" evidence="2">
    <location>
        <begin position="309"/>
        <end position="323"/>
    </location>
</feature>
<evidence type="ECO:0000259" key="3">
    <source>
        <dbReference type="PROSITE" id="PS50102"/>
    </source>
</evidence>
<gene>
    <name evidence="4" type="ORF">CANINC_003304</name>
</gene>